<feature type="region of interest" description="Disordered" evidence="1">
    <location>
        <begin position="1"/>
        <end position="41"/>
    </location>
</feature>
<protein>
    <submittedName>
        <fullName evidence="2">Uncharacterized protein</fullName>
    </submittedName>
</protein>
<organism evidence="2 3">
    <name type="scientific">Neorhodopirellula pilleata</name>
    <dbReference type="NCBI Taxonomy" id="2714738"/>
    <lineage>
        <taxon>Bacteria</taxon>
        <taxon>Pseudomonadati</taxon>
        <taxon>Planctomycetota</taxon>
        <taxon>Planctomycetia</taxon>
        <taxon>Pirellulales</taxon>
        <taxon>Pirellulaceae</taxon>
        <taxon>Neorhodopirellula</taxon>
    </lineage>
</organism>
<proteinExistence type="predicted"/>
<keyword evidence="3" id="KW-1185">Reference proteome</keyword>
<feature type="compositionally biased region" description="Low complexity" evidence="1">
    <location>
        <begin position="29"/>
        <end position="41"/>
    </location>
</feature>
<dbReference type="AlphaFoldDB" id="A0A5C5ZLB5"/>
<feature type="compositionally biased region" description="Low complexity" evidence="1">
    <location>
        <begin position="1"/>
        <end position="19"/>
    </location>
</feature>
<evidence type="ECO:0000256" key="1">
    <source>
        <dbReference type="SAM" id="MobiDB-lite"/>
    </source>
</evidence>
<comment type="caution">
    <text evidence="2">The sequence shown here is derived from an EMBL/GenBank/DDBJ whole genome shotgun (WGS) entry which is preliminary data.</text>
</comment>
<sequence>MTKATNSSSPINPPDSNQSGRNFDASSEPSGGQPVPQRQPRPFIGIQFKCCQTYGRIYRNHEATAYAGNCPRCGKRVYVPIRHGGGSSRFFSAG</sequence>
<dbReference type="RefSeq" id="WP_231603734.1">
    <property type="nucleotide sequence ID" value="NZ_SJPM01000027.1"/>
</dbReference>
<gene>
    <name evidence="2" type="ORF">Pla100_59350</name>
</gene>
<evidence type="ECO:0000313" key="2">
    <source>
        <dbReference type="EMBL" id="TWT87767.1"/>
    </source>
</evidence>
<evidence type="ECO:0000313" key="3">
    <source>
        <dbReference type="Proteomes" id="UP000316213"/>
    </source>
</evidence>
<dbReference type="Proteomes" id="UP000316213">
    <property type="component" value="Unassembled WGS sequence"/>
</dbReference>
<dbReference type="EMBL" id="SJPM01000027">
    <property type="protein sequence ID" value="TWT87767.1"/>
    <property type="molecule type" value="Genomic_DNA"/>
</dbReference>
<name>A0A5C5ZLB5_9BACT</name>
<reference evidence="2 3" key="1">
    <citation type="submission" date="2019-02" db="EMBL/GenBank/DDBJ databases">
        <title>Deep-cultivation of Planctomycetes and their phenomic and genomic characterization uncovers novel biology.</title>
        <authorList>
            <person name="Wiegand S."/>
            <person name="Jogler M."/>
            <person name="Boedeker C."/>
            <person name="Pinto D."/>
            <person name="Vollmers J."/>
            <person name="Rivas-Marin E."/>
            <person name="Kohn T."/>
            <person name="Peeters S.H."/>
            <person name="Heuer A."/>
            <person name="Rast P."/>
            <person name="Oberbeckmann S."/>
            <person name="Bunk B."/>
            <person name="Jeske O."/>
            <person name="Meyerdierks A."/>
            <person name="Storesund J.E."/>
            <person name="Kallscheuer N."/>
            <person name="Luecker S."/>
            <person name="Lage O.M."/>
            <person name="Pohl T."/>
            <person name="Merkel B.J."/>
            <person name="Hornburger P."/>
            <person name="Mueller R.-W."/>
            <person name="Bruemmer F."/>
            <person name="Labrenz M."/>
            <person name="Spormann A.M."/>
            <person name="Op Den Camp H."/>
            <person name="Overmann J."/>
            <person name="Amann R."/>
            <person name="Jetten M.S.M."/>
            <person name="Mascher T."/>
            <person name="Medema M.H."/>
            <person name="Devos D.P."/>
            <person name="Kaster A.-K."/>
            <person name="Ovreas L."/>
            <person name="Rohde M."/>
            <person name="Galperin M.Y."/>
            <person name="Jogler C."/>
        </authorList>
    </citation>
    <scope>NUCLEOTIDE SEQUENCE [LARGE SCALE GENOMIC DNA]</scope>
    <source>
        <strain evidence="2 3">Pla100</strain>
    </source>
</reference>
<accession>A0A5C5ZLB5</accession>